<dbReference type="Proteomes" id="UP000828390">
    <property type="component" value="Unassembled WGS sequence"/>
</dbReference>
<feature type="region of interest" description="Disordered" evidence="1">
    <location>
        <begin position="1"/>
        <end position="50"/>
    </location>
</feature>
<feature type="compositionally biased region" description="Basic residues" evidence="1">
    <location>
        <begin position="1"/>
        <end position="15"/>
    </location>
</feature>
<comment type="caution">
    <text evidence="2">The sequence shown here is derived from an EMBL/GenBank/DDBJ whole genome shotgun (WGS) entry which is preliminary data.</text>
</comment>
<evidence type="ECO:0000313" key="2">
    <source>
        <dbReference type="EMBL" id="KAH3802852.1"/>
    </source>
</evidence>
<proteinExistence type="predicted"/>
<name>A0A9D4JCG6_DREPO</name>
<dbReference type="AlphaFoldDB" id="A0A9D4JCG6"/>
<dbReference type="EMBL" id="JAIWYP010000007">
    <property type="protein sequence ID" value="KAH3802852.1"/>
    <property type="molecule type" value="Genomic_DNA"/>
</dbReference>
<evidence type="ECO:0000313" key="3">
    <source>
        <dbReference type="Proteomes" id="UP000828390"/>
    </source>
</evidence>
<reference evidence="2" key="2">
    <citation type="submission" date="2020-11" db="EMBL/GenBank/DDBJ databases">
        <authorList>
            <person name="McCartney M.A."/>
            <person name="Auch B."/>
            <person name="Kono T."/>
            <person name="Mallez S."/>
            <person name="Becker A."/>
            <person name="Gohl D.M."/>
            <person name="Silverstein K.A.T."/>
            <person name="Koren S."/>
            <person name="Bechman K.B."/>
            <person name="Herman A."/>
            <person name="Abrahante J.E."/>
            <person name="Garbe J."/>
        </authorList>
    </citation>
    <scope>NUCLEOTIDE SEQUENCE</scope>
    <source>
        <strain evidence="2">Duluth1</strain>
        <tissue evidence="2">Whole animal</tissue>
    </source>
</reference>
<sequence length="50" mass="5463">MVARHGRFTRTRNAGHKPLNTVEDCGAGHANEGSPSCTSLEKPAEKRCQR</sequence>
<gene>
    <name evidence="2" type="ORF">DPMN_156546</name>
</gene>
<organism evidence="2 3">
    <name type="scientific">Dreissena polymorpha</name>
    <name type="common">Zebra mussel</name>
    <name type="synonym">Mytilus polymorpha</name>
    <dbReference type="NCBI Taxonomy" id="45954"/>
    <lineage>
        <taxon>Eukaryota</taxon>
        <taxon>Metazoa</taxon>
        <taxon>Spiralia</taxon>
        <taxon>Lophotrochozoa</taxon>
        <taxon>Mollusca</taxon>
        <taxon>Bivalvia</taxon>
        <taxon>Autobranchia</taxon>
        <taxon>Heteroconchia</taxon>
        <taxon>Euheterodonta</taxon>
        <taxon>Imparidentia</taxon>
        <taxon>Neoheterodontei</taxon>
        <taxon>Myida</taxon>
        <taxon>Dreissenoidea</taxon>
        <taxon>Dreissenidae</taxon>
        <taxon>Dreissena</taxon>
    </lineage>
</organism>
<accession>A0A9D4JCG6</accession>
<protein>
    <submittedName>
        <fullName evidence="2">Uncharacterized protein</fullName>
    </submittedName>
</protein>
<keyword evidence="3" id="KW-1185">Reference proteome</keyword>
<evidence type="ECO:0000256" key="1">
    <source>
        <dbReference type="SAM" id="MobiDB-lite"/>
    </source>
</evidence>
<reference evidence="2" key="1">
    <citation type="journal article" date="2019" name="bioRxiv">
        <title>The Genome of the Zebra Mussel, Dreissena polymorpha: A Resource for Invasive Species Research.</title>
        <authorList>
            <person name="McCartney M.A."/>
            <person name="Auch B."/>
            <person name="Kono T."/>
            <person name="Mallez S."/>
            <person name="Zhang Y."/>
            <person name="Obille A."/>
            <person name="Becker A."/>
            <person name="Abrahante J.E."/>
            <person name="Garbe J."/>
            <person name="Badalamenti J.P."/>
            <person name="Herman A."/>
            <person name="Mangelson H."/>
            <person name="Liachko I."/>
            <person name="Sullivan S."/>
            <person name="Sone E.D."/>
            <person name="Koren S."/>
            <person name="Silverstein K.A.T."/>
            <person name="Beckman K.B."/>
            <person name="Gohl D.M."/>
        </authorList>
    </citation>
    <scope>NUCLEOTIDE SEQUENCE</scope>
    <source>
        <strain evidence="2">Duluth1</strain>
        <tissue evidence="2">Whole animal</tissue>
    </source>
</reference>